<dbReference type="OrthoDB" id="3919494at2759"/>
<dbReference type="PROSITE" id="PS51263">
    <property type="entry name" value="ADF_H"/>
    <property type="match status" value="1"/>
</dbReference>
<dbReference type="InterPro" id="IPR011171">
    <property type="entry name" value="GMF"/>
</dbReference>
<dbReference type="AlphaFoldDB" id="A0A316VH82"/>
<dbReference type="GO" id="GO:0003779">
    <property type="term" value="F:actin binding"/>
    <property type="evidence" value="ECO:0007669"/>
    <property type="project" value="InterPro"/>
</dbReference>
<organism evidence="6 7">
    <name type="scientific">Meira miltonrushii</name>
    <dbReference type="NCBI Taxonomy" id="1280837"/>
    <lineage>
        <taxon>Eukaryota</taxon>
        <taxon>Fungi</taxon>
        <taxon>Dikarya</taxon>
        <taxon>Basidiomycota</taxon>
        <taxon>Ustilaginomycotina</taxon>
        <taxon>Exobasidiomycetes</taxon>
        <taxon>Exobasidiales</taxon>
        <taxon>Brachybasidiaceae</taxon>
        <taxon>Meira</taxon>
    </lineage>
</organism>
<evidence type="ECO:0000256" key="3">
    <source>
        <dbReference type="ARBA" id="ARBA00023242"/>
    </source>
</evidence>
<dbReference type="SUPFAM" id="SSF55753">
    <property type="entry name" value="Actin depolymerizing proteins"/>
    <property type="match status" value="1"/>
</dbReference>
<dbReference type="InParanoid" id="A0A316VH82"/>
<dbReference type="GO" id="GO:0005634">
    <property type="term" value="C:nucleus"/>
    <property type="evidence" value="ECO:0007669"/>
    <property type="project" value="UniProtKB-SubCell"/>
</dbReference>
<dbReference type="Gene3D" id="3.40.20.10">
    <property type="entry name" value="Severin"/>
    <property type="match status" value="1"/>
</dbReference>
<evidence type="ECO:0000256" key="2">
    <source>
        <dbReference type="ARBA" id="ARBA00022490"/>
    </source>
</evidence>
<dbReference type="Proteomes" id="UP000245771">
    <property type="component" value="Unassembled WGS sequence"/>
</dbReference>
<dbReference type="CDD" id="cd11283">
    <property type="entry name" value="ADF_GMF-beta_like"/>
    <property type="match status" value="1"/>
</dbReference>
<name>A0A316VH82_9BASI</name>
<dbReference type="SMART" id="SM00102">
    <property type="entry name" value="ADF"/>
    <property type="match status" value="1"/>
</dbReference>
<sequence length="138" mass="15747">MATVDIGTPLLDKIKDFRMSKHSQGNSAIVVKIDKAKLEMDIEDEFNNITLEDLKEELPENSPRFIVLSYELHHKDGRTSFPLVLIYWAPQTSSMELKTLYTSALQNFSVKADISGKVLDIREESEFDKESLDRRLGA</sequence>
<comment type="similarity">
    <text evidence="1 4">Belongs to the actin-binding proteins ADF family. GMF subfamily.</text>
</comment>
<dbReference type="GO" id="GO:0034316">
    <property type="term" value="P:negative regulation of Arp2/3 complex-mediated actin nucleation"/>
    <property type="evidence" value="ECO:0007669"/>
    <property type="project" value="TreeGrafter"/>
</dbReference>
<dbReference type="GeneID" id="37024156"/>
<keyword evidence="3 4" id="KW-0539">Nucleus</keyword>
<proteinExistence type="inferred from homology"/>
<feature type="domain" description="ADF-H" evidence="5">
    <location>
        <begin position="1"/>
        <end position="137"/>
    </location>
</feature>
<protein>
    <submittedName>
        <fullName evidence="6">Glia maturation factor beta</fullName>
    </submittedName>
</protein>
<keyword evidence="7" id="KW-1185">Reference proteome</keyword>
<evidence type="ECO:0000313" key="6">
    <source>
        <dbReference type="EMBL" id="PWN35693.1"/>
    </source>
</evidence>
<evidence type="ECO:0000259" key="5">
    <source>
        <dbReference type="PROSITE" id="PS51263"/>
    </source>
</evidence>
<dbReference type="InterPro" id="IPR002108">
    <property type="entry name" value="ADF-H"/>
</dbReference>
<dbReference type="RefSeq" id="XP_025355995.1">
    <property type="nucleotide sequence ID" value="XM_025502375.1"/>
</dbReference>
<dbReference type="InterPro" id="IPR029006">
    <property type="entry name" value="ADF-H/Gelsolin-like_dom_sf"/>
</dbReference>
<reference evidence="6 7" key="1">
    <citation type="journal article" date="2018" name="Mol. Biol. Evol.">
        <title>Broad Genomic Sampling Reveals a Smut Pathogenic Ancestry of the Fungal Clade Ustilaginomycotina.</title>
        <authorList>
            <person name="Kijpornyongpan T."/>
            <person name="Mondo S.J."/>
            <person name="Barry K."/>
            <person name="Sandor L."/>
            <person name="Lee J."/>
            <person name="Lipzen A."/>
            <person name="Pangilinan J."/>
            <person name="LaButti K."/>
            <person name="Hainaut M."/>
            <person name="Henrissat B."/>
            <person name="Grigoriev I.V."/>
            <person name="Spatafora J.W."/>
            <person name="Aime M.C."/>
        </authorList>
    </citation>
    <scope>NUCLEOTIDE SEQUENCE [LARGE SCALE GENOMIC DNA]</scope>
    <source>
        <strain evidence="6 7">MCA 3882</strain>
    </source>
</reference>
<accession>A0A316VH82</accession>
<dbReference type="GO" id="GO:0071846">
    <property type="term" value="P:actin filament debranching"/>
    <property type="evidence" value="ECO:0007669"/>
    <property type="project" value="InterPro"/>
</dbReference>
<dbReference type="FunFam" id="3.40.20.10:FF:000026">
    <property type="entry name" value="Glia maturation factor"/>
    <property type="match status" value="1"/>
</dbReference>
<keyword evidence="2 4" id="KW-0963">Cytoplasm</keyword>
<dbReference type="STRING" id="1280837.A0A316VH82"/>
<dbReference type="EMBL" id="KZ819603">
    <property type="protein sequence ID" value="PWN35693.1"/>
    <property type="molecule type" value="Genomic_DNA"/>
</dbReference>
<dbReference type="PANTHER" id="PTHR11249">
    <property type="entry name" value="GLIAL FACTOR NATURATION FACTOR"/>
    <property type="match status" value="1"/>
</dbReference>
<dbReference type="PIRSF" id="PIRSF001788">
    <property type="entry name" value="GMF-beta"/>
    <property type="match status" value="1"/>
</dbReference>
<dbReference type="Pfam" id="PF00241">
    <property type="entry name" value="Cofilin_ADF"/>
    <property type="match status" value="1"/>
</dbReference>
<dbReference type="GO" id="GO:0071933">
    <property type="term" value="F:Arp2/3 complex binding"/>
    <property type="evidence" value="ECO:0007669"/>
    <property type="project" value="InterPro"/>
</dbReference>
<dbReference type="PANTHER" id="PTHR11249:SF2">
    <property type="entry name" value="GLIA MATURATION FACTOR"/>
    <property type="match status" value="1"/>
</dbReference>
<dbReference type="FunCoup" id="A0A316VH82">
    <property type="interactions" value="93"/>
</dbReference>
<comment type="subcellular location">
    <subcellularLocation>
        <location evidence="4">Cytoplasm</location>
    </subcellularLocation>
    <subcellularLocation>
        <location evidence="4">Nucleus</location>
    </subcellularLocation>
</comment>
<gene>
    <name evidence="6" type="ORF">FA14DRAFT_45615</name>
</gene>
<dbReference type="GO" id="GO:0030479">
    <property type="term" value="C:actin cortical patch"/>
    <property type="evidence" value="ECO:0007669"/>
    <property type="project" value="TreeGrafter"/>
</dbReference>
<evidence type="ECO:0000313" key="7">
    <source>
        <dbReference type="Proteomes" id="UP000245771"/>
    </source>
</evidence>
<evidence type="ECO:0000256" key="4">
    <source>
        <dbReference type="PIRNR" id="PIRNR001788"/>
    </source>
</evidence>
<evidence type="ECO:0000256" key="1">
    <source>
        <dbReference type="ARBA" id="ARBA00010055"/>
    </source>
</evidence>